<evidence type="ECO:0000256" key="3">
    <source>
        <dbReference type="ARBA" id="ARBA00022692"/>
    </source>
</evidence>
<feature type="transmembrane region" description="Helical" evidence="10">
    <location>
        <begin position="228"/>
        <end position="246"/>
    </location>
</feature>
<evidence type="ECO:0000256" key="6">
    <source>
        <dbReference type="ARBA" id="ARBA00023136"/>
    </source>
</evidence>
<name>A0A8T3DII2_9TELE</name>
<evidence type="ECO:0000256" key="1">
    <source>
        <dbReference type="ARBA" id="ARBA00004651"/>
    </source>
</evidence>
<evidence type="ECO:0000256" key="5">
    <source>
        <dbReference type="ARBA" id="ARBA00023040"/>
    </source>
</evidence>
<feature type="transmembrane region" description="Helical" evidence="10">
    <location>
        <begin position="41"/>
        <end position="63"/>
    </location>
</feature>
<evidence type="ECO:0000256" key="4">
    <source>
        <dbReference type="ARBA" id="ARBA00022989"/>
    </source>
</evidence>
<keyword evidence="2" id="KW-1003">Cell membrane</keyword>
<dbReference type="Proteomes" id="UP000829720">
    <property type="component" value="Unassembled WGS sequence"/>
</dbReference>
<feature type="transmembrane region" description="Helical" evidence="10">
    <location>
        <begin position="87"/>
        <end position="106"/>
    </location>
</feature>
<comment type="subcellular location">
    <subcellularLocation>
        <location evidence="1">Cell membrane</location>
        <topology evidence="1">Multi-pass membrane protein</topology>
    </subcellularLocation>
</comment>
<feature type="transmembrane region" description="Helical" evidence="10">
    <location>
        <begin position="6"/>
        <end position="29"/>
    </location>
</feature>
<keyword evidence="6 10" id="KW-0472">Membrane</keyword>
<organism evidence="12 13">
    <name type="scientific">Albula goreensis</name>
    <dbReference type="NCBI Taxonomy" id="1534307"/>
    <lineage>
        <taxon>Eukaryota</taxon>
        <taxon>Metazoa</taxon>
        <taxon>Chordata</taxon>
        <taxon>Craniata</taxon>
        <taxon>Vertebrata</taxon>
        <taxon>Euteleostomi</taxon>
        <taxon>Actinopterygii</taxon>
        <taxon>Neopterygii</taxon>
        <taxon>Teleostei</taxon>
        <taxon>Albuliformes</taxon>
        <taxon>Albulidae</taxon>
        <taxon>Albula</taxon>
    </lineage>
</organism>
<keyword evidence="5" id="KW-0297">G-protein coupled receptor</keyword>
<dbReference type="PRINTS" id="PR00237">
    <property type="entry name" value="GPCRRHODOPSN"/>
</dbReference>
<dbReference type="PROSITE" id="PS50262">
    <property type="entry name" value="G_PROTEIN_RECEP_F1_2"/>
    <property type="match status" value="1"/>
</dbReference>
<feature type="domain" description="G-protein coupled receptors family 1 profile" evidence="11">
    <location>
        <begin position="22"/>
        <end position="281"/>
    </location>
</feature>
<evidence type="ECO:0000256" key="10">
    <source>
        <dbReference type="SAM" id="Phobius"/>
    </source>
</evidence>
<feature type="compositionally biased region" description="Polar residues" evidence="9">
    <location>
        <begin position="346"/>
        <end position="356"/>
    </location>
</feature>
<dbReference type="Gene3D" id="1.20.1070.10">
    <property type="entry name" value="Rhodopsin 7-helix transmembrane proteins"/>
    <property type="match status" value="1"/>
</dbReference>
<feature type="transmembrane region" description="Helical" evidence="10">
    <location>
        <begin position="170"/>
        <end position="197"/>
    </location>
</feature>
<dbReference type="AlphaFoldDB" id="A0A8T3DII2"/>
<evidence type="ECO:0000259" key="11">
    <source>
        <dbReference type="PROSITE" id="PS50262"/>
    </source>
</evidence>
<protein>
    <recommendedName>
        <fullName evidence="11">G-protein coupled receptors family 1 profile domain-containing protein</fullName>
    </recommendedName>
</protein>
<gene>
    <name evidence="12" type="ORF">AGOR_G00108450</name>
</gene>
<dbReference type="PANTHER" id="PTHR22752">
    <property type="entry name" value="G PROTEIN-COUPLED RECEPTOR"/>
    <property type="match status" value="1"/>
</dbReference>
<keyword evidence="7" id="KW-0675">Receptor</keyword>
<keyword evidence="8" id="KW-0807">Transducer</keyword>
<feature type="region of interest" description="Disordered" evidence="9">
    <location>
        <begin position="314"/>
        <end position="366"/>
    </location>
</feature>
<dbReference type="GO" id="GO:0005886">
    <property type="term" value="C:plasma membrane"/>
    <property type="evidence" value="ECO:0007669"/>
    <property type="project" value="UniProtKB-SubCell"/>
</dbReference>
<evidence type="ECO:0000313" key="12">
    <source>
        <dbReference type="EMBL" id="KAI1895654.1"/>
    </source>
</evidence>
<feature type="transmembrane region" description="Helical" evidence="10">
    <location>
        <begin position="258"/>
        <end position="280"/>
    </location>
</feature>
<dbReference type="SUPFAM" id="SSF81321">
    <property type="entry name" value="Family A G protein-coupled receptor-like"/>
    <property type="match status" value="1"/>
</dbReference>
<evidence type="ECO:0000313" key="13">
    <source>
        <dbReference type="Proteomes" id="UP000829720"/>
    </source>
</evidence>
<keyword evidence="3 10" id="KW-0812">Transmembrane</keyword>
<dbReference type="GO" id="GO:0004930">
    <property type="term" value="F:G protein-coupled receptor activity"/>
    <property type="evidence" value="ECO:0007669"/>
    <property type="project" value="UniProtKB-KW"/>
</dbReference>
<keyword evidence="4 10" id="KW-1133">Transmembrane helix</keyword>
<evidence type="ECO:0000256" key="8">
    <source>
        <dbReference type="ARBA" id="ARBA00023224"/>
    </source>
</evidence>
<dbReference type="InterPro" id="IPR000276">
    <property type="entry name" value="GPCR_Rhodpsn"/>
</dbReference>
<dbReference type="Pfam" id="PF00001">
    <property type="entry name" value="7tm_1"/>
    <property type="match status" value="1"/>
</dbReference>
<sequence>MPAVALLYAVLMVIASVGSVCGNGVLVLVVALNSSLRTETWVLTLSFCLCDLSLGLSIIPIGVHNSLFQTQDDAASSGDGTLCQTSAFIFVLLQLASVNSLALATVDKFAEICFALHYARLCTRRRTWAALALLWVYCLFGATCPLLGFGEYRYSQTKFLCTPSFQPSHRGFSVVLLAMGIIAPILVMCSLCTYVIYIARNQALRGTFVCNEQHCYYVPANNYFRSSIVMVATVVCLLVTWLPYITTCFYETFTGRTITPAADAVATWLMLFTSALNPWINSMTQKKYRAALQGSLKKLRHRFQLPIKSSIPQDRRCSITTRSRNSLPGNISHTCSTEHPPELSQGDLSNQANQVPTRPGHPTDLC</sequence>
<comment type="caution">
    <text evidence="12">The sequence shown here is derived from an EMBL/GenBank/DDBJ whole genome shotgun (WGS) entry which is preliminary data.</text>
</comment>
<proteinExistence type="predicted"/>
<dbReference type="FunFam" id="1.20.1070.10:FF:000464">
    <property type="entry name" value="Trace amine-associated receptor 1"/>
    <property type="match status" value="1"/>
</dbReference>
<accession>A0A8T3DII2</accession>
<keyword evidence="13" id="KW-1185">Reference proteome</keyword>
<evidence type="ECO:0000256" key="9">
    <source>
        <dbReference type="SAM" id="MobiDB-lite"/>
    </source>
</evidence>
<feature type="compositionally biased region" description="Polar residues" evidence="9">
    <location>
        <begin position="318"/>
        <end position="337"/>
    </location>
</feature>
<dbReference type="CDD" id="cd00637">
    <property type="entry name" value="7tm_classA_rhodopsin-like"/>
    <property type="match status" value="1"/>
</dbReference>
<dbReference type="OrthoDB" id="9938900at2759"/>
<reference evidence="12" key="1">
    <citation type="submission" date="2021-01" db="EMBL/GenBank/DDBJ databases">
        <authorList>
            <person name="Zahm M."/>
            <person name="Roques C."/>
            <person name="Cabau C."/>
            <person name="Klopp C."/>
            <person name="Donnadieu C."/>
            <person name="Jouanno E."/>
            <person name="Lampietro C."/>
            <person name="Louis A."/>
            <person name="Herpin A."/>
            <person name="Echchiki A."/>
            <person name="Berthelot C."/>
            <person name="Parey E."/>
            <person name="Roest-Crollius H."/>
            <person name="Braasch I."/>
            <person name="Postlethwait J."/>
            <person name="Bobe J."/>
            <person name="Montfort J."/>
            <person name="Bouchez O."/>
            <person name="Begum T."/>
            <person name="Mejri S."/>
            <person name="Adams A."/>
            <person name="Chen W.-J."/>
            <person name="Guiguen Y."/>
        </authorList>
    </citation>
    <scope>NUCLEOTIDE SEQUENCE</scope>
    <source>
        <tissue evidence="12">Blood</tissue>
    </source>
</reference>
<feature type="transmembrane region" description="Helical" evidence="10">
    <location>
        <begin position="127"/>
        <end position="150"/>
    </location>
</feature>
<dbReference type="PANTHER" id="PTHR22752:SF14">
    <property type="entry name" value="G-PROTEIN COUPLED RECEPTORS FAMILY 1 PROFILE DOMAIN-CONTAINING PROTEIN"/>
    <property type="match status" value="1"/>
</dbReference>
<evidence type="ECO:0000256" key="2">
    <source>
        <dbReference type="ARBA" id="ARBA00022475"/>
    </source>
</evidence>
<dbReference type="EMBL" id="JAERUA010000009">
    <property type="protein sequence ID" value="KAI1895654.1"/>
    <property type="molecule type" value="Genomic_DNA"/>
</dbReference>
<evidence type="ECO:0000256" key="7">
    <source>
        <dbReference type="ARBA" id="ARBA00023170"/>
    </source>
</evidence>
<dbReference type="InterPro" id="IPR017452">
    <property type="entry name" value="GPCR_Rhodpsn_7TM"/>
</dbReference>